<keyword evidence="2" id="KW-1185">Reference proteome</keyword>
<evidence type="ECO:0000313" key="1">
    <source>
        <dbReference type="EMBL" id="KAJ3552409.1"/>
    </source>
</evidence>
<sequence>MLLDSYIYLRRVSRESPTTFLLPNGIETIDFTHVMAPVMLLMTLVAACVASTYLVYPSITTPPTPYTSRYNFTSHDLEANPEFGCAKWTPLMSPVVSAIDEAYRQVVGLPSFYSRDKIRILVEEFIWCFGPVVKDIETFEMDITRAVERPRWTLGIADIYVRAQVEQSRISASHPTDEHPDV</sequence>
<dbReference type="EMBL" id="JANHOG010000664">
    <property type="protein sequence ID" value="KAJ3552409.1"/>
    <property type="molecule type" value="Genomic_DNA"/>
</dbReference>
<name>A0ACC1T3N4_9APHY</name>
<accession>A0ACC1T3N4</accession>
<organism evidence="1 2">
    <name type="scientific">Phlebia brevispora</name>
    <dbReference type="NCBI Taxonomy" id="194682"/>
    <lineage>
        <taxon>Eukaryota</taxon>
        <taxon>Fungi</taxon>
        <taxon>Dikarya</taxon>
        <taxon>Basidiomycota</taxon>
        <taxon>Agaricomycotina</taxon>
        <taxon>Agaricomycetes</taxon>
        <taxon>Polyporales</taxon>
        <taxon>Meruliaceae</taxon>
        <taxon>Phlebia</taxon>
    </lineage>
</organism>
<comment type="caution">
    <text evidence="1">The sequence shown here is derived from an EMBL/GenBank/DDBJ whole genome shotgun (WGS) entry which is preliminary data.</text>
</comment>
<protein>
    <submittedName>
        <fullName evidence="1">Uncharacterized protein</fullName>
    </submittedName>
</protein>
<evidence type="ECO:0000313" key="2">
    <source>
        <dbReference type="Proteomes" id="UP001148662"/>
    </source>
</evidence>
<reference evidence="1" key="1">
    <citation type="submission" date="2022-07" db="EMBL/GenBank/DDBJ databases">
        <title>Genome Sequence of Phlebia brevispora.</title>
        <authorList>
            <person name="Buettner E."/>
        </authorList>
    </citation>
    <scope>NUCLEOTIDE SEQUENCE</scope>
    <source>
        <strain evidence="1">MPL23</strain>
    </source>
</reference>
<dbReference type="Proteomes" id="UP001148662">
    <property type="component" value="Unassembled WGS sequence"/>
</dbReference>
<gene>
    <name evidence="1" type="ORF">NM688_g4167</name>
</gene>
<proteinExistence type="predicted"/>